<name>A0AAE0YXQ5_9GAST</name>
<proteinExistence type="predicted"/>
<keyword evidence="2" id="KW-1185">Reference proteome</keyword>
<comment type="caution">
    <text evidence="1">The sequence shown here is derived from an EMBL/GenBank/DDBJ whole genome shotgun (WGS) entry which is preliminary data.</text>
</comment>
<dbReference type="Proteomes" id="UP001283361">
    <property type="component" value="Unassembled WGS sequence"/>
</dbReference>
<evidence type="ECO:0000313" key="1">
    <source>
        <dbReference type="EMBL" id="KAK3758977.1"/>
    </source>
</evidence>
<dbReference type="EMBL" id="JAWDGP010005176">
    <property type="protein sequence ID" value="KAK3758977.1"/>
    <property type="molecule type" value="Genomic_DNA"/>
</dbReference>
<gene>
    <name evidence="1" type="ORF">RRG08_005603</name>
</gene>
<accession>A0AAE0YXQ5</accession>
<organism evidence="1 2">
    <name type="scientific">Elysia crispata</name>
    <name type="common">lettuce slug</name>
    <dbReference type="NCBI Taxonomy" id="231223"/>
    <lineage>
        <taxon>Eukaryota</taxon>
        <taxon>Metazoa</taxon>
        <taxon>Spiralia</taxon>
        <taxon>Lophotrochozoa</taxon>
        <taxon>Mollusca</taxon>
        <taxon>Gastropoda</taxon>
        <taxon>Heterobranchia</taxon>
        <taxon>Euthyneura</taxon>
        <taxon>Panpulmonata</taxon>
        <taxon>Sacoglossa</taxon>
        <taxon>Placobranchoidea</taxon>
        <taxon>Plakobranchidae</taxon>
        <taxon>Elysia</taxon>
    </lineage>
</organism>
<evidence type="ECO:0000313" key="2">
    <source>
        <dbReference type="Proteomes" id="UP001283361"/>
    </source>
</evidence>
<protein>
    <submittedName>
        <fullName evidence="1">Uncharacterized protein</fullName>
    </submittedName>
</protein>
<dbReference type="AlphaFoldDB" id="A0AAE0YXQ5"/>
<reference evidence="1" key="1">
    <citation type="journal article" date="2023" name="G3 (Bethesda)">
        <title>A reference genome for the long-term kleptoplast-retaining sea slug Elysia crispata morphotype clarki.</title>
        <authorList>
            <person name="Eastman K.E."/>
            <person name="Pendleton A.L."/>
            <person name="Shaikh M.A."/>
            <person name="Suttiyut T."/>
            <person name="Ogas R."/>
            <person name="Tomko P."/>
            <person name="Gavelis G."/>
            <person name="Widhalm J.R."/>
            <person name="Wisecaver J.H."/>
        </authorList>
    </citation>
    <scope>NUCLEOTIDE SEQUENCE</scope>
    <source>
        <strain evidence="1">ECLA1</strain>
    </source>
</reference>
<sequence>MAAADCHSRPRVPPRIELTSFTGLGAEIYTQTRSLIHCKRPPSDMKNSASAFLAFIASTGLRPGVLFFSQFTKPADCLNEGASMVSISVLVSGRISPSLALTKL</sequence>